<name>A0ABQ7DHF1_BRACR</name>
<dbReference type="InterPro" id="IPR036322">
    <property type="entry name" value="WD40_repeat_dom_sf"/>
</dbReference>
<evidence type="ECO:0000313" key="3">
    <source>
        <dbReference type="Proteomes" id="UP000266723"/>
    </source>
</evidence>
<sequence length="88" mass="9662">MIKSDQEKAEKGFFHIAEGEKSSLQIWSGRDFSLVKSLAGHESKVASLDITADSSCIATVSHDRTIKLWTSSSNEEEDQGGETMDIDL</sequence>
<feature type="repeat" description="WD" evidence="1">
    <location>
        <begin position="38"/>
        <end position="79"/>
    </location>
</feature>
<dbReference type="SUPFAM" id="SSF50978">
    <property type="entry name" value="WD40 repeat-like"/>
    <property type="match status" value="1"/>
</dbReference>
<dbReference type="InterPro" id="IPR001680">
    <property type="entry name" value="WD40_rpt"/>
</dbReference>
<dbReference type="PANTHER" id="PTHR19846">
    <property type="entry name" value="WD40 REPEAT PROTEIN"/>
    <property type="match status" value="1"/>
</dbReference>
<proteinExistence type="predicted"/>
<dbReference type="Pfam" id="PF00400">
    <property type="entry name" value="WD40"/>
    <property type="match status" value="1"/>
</dbReference>
<dbReference type="PROSITE" id="PS50082">
    <property type="entry name" value="WD_REPEATS_2"/>
    <property type="match status" value="1"/>
</dbReference>
<keyword evidence="1" id="KW-0853">WD repeat</keyword>
<organism evidence="2 3">
    <name type="scientific">Brassica cretica</name>
    <name type="common">Mustard</name>
    <dbReference type="NCBI Taxonomy" id="69181"/>
    <lineage>
        <taxon>Eukaryota</taxon>
        <taxon>Viridiplantae</taxon>
        <taxon>Streptophyta</taxon>
        <taxon>Embryophyta</taxon>
        <taxon>Tracheophyta</taxon>
        <taxon>Spermatophyta</taxon>
        <taxon>Magnoliopsida</taxon>
        <taxon>eudicotyledons</taxon>
        <taxon>Gunneridae</taxon>
        <taxon>Pentapetalae</taxon>
        <taxon>rosids</taxon>
        <taxon>malvids</taxon>
        <taxon>Brassicales</taxon>
        <taxon>Brassicaceae</taxon>
        <taxon>Brassiceae</taxon>
        <taxon>Brassica</taxon>
    </lineage>
</organism>
<dbReference type="SMART" id="SM00320">
    <property type="entry name" value="WD40"/>
    <property type="match status" value="1"/>
</dbReference>
<dbReference type="PROSITE" id="PS50294">
    <property type="entry name" value="WD_REPEATS_REGION"/>
    <property type="match status" value="1"/>
</dbReference>
<dbReference type="InterPro" id="IPR015943">
    <property type="entry name" value="WD40/YVTN_repeat-like_dom_sf"/>
</dbReference>
<evidence type="ECO:0000256" key="1">
    <source>
        <dbReference type="PROSITE-ProRule" id="PRU00221"/>
    </source>
</evidence>
<protein>
    <submittedName>
        <fullName evidence="2">Uncharacterized protein</fullName>
    </submittedName>
</protein>
<dbReference type="PANTHER" id="PTHR19846:SF0">
    <property type="entry name" value="PRE-MRNA PROCESSING FACTOR 4"/>
    <property type="match status" value="1"/>
</dbReference>
<keyword evidence="3" id="KW-1185">Reference proteome</keyword>
<gene>
    <name evidence="2" type="ORF">DY000_02028469</name>
</gene>
<dbReference type="Proteomes" id="UP000266723">
    <property type="component" value="Unassembled WGS sequence"/>
</dbReference>
<reference evidence="2 3" key="1">
    <citation type="journal article" date="2020" name="BMC Genomics">
        <title>Intraspecific diversification of the crop wild relative Brassica cretica Lam. using demographic model selection.</title>
        <authorList>
            <person name="Kioukis A."/>
            <person name="Michalopoulou V.A."/>
            <person name="Briers L."/>
            <person name="Pirintsos S."/>
            <person name="Studholme D.J."/>
            <person name="Pavlidis P."/>
            <person name="Sarris P.F."/>
        </authorList>
    </citation>
    <scope>NUCLEOTIDE SEQUENCE [LARGE SCALE GENOMIC DNA]</scope>
    <source>
        <strain evidence="3">cv. PFS-1207/04</strain>
    </source>
</reference>
<dbReference type="EMBL" id="QGKV02000649">
    <property type="protein sequence ID" value="KAF3577549.1"/>
    <property type="molecule type" value="Genomic_DNA"/>
</dbReference>
<evidence type="ECO:0000313" key="2">
    <source>
        <dbReference type="EMBL" id="KAF3577549.1"/>
    </source>
</evidence>
<dbReference type="Gene3D" id="2.130.10.10">
    <property type="entry name" value="YVTN repeat-like/Quinoprotein amine dehydrogenase"/>
    <property type="match status" value="1"/>
</dbReference>
<accession>A0ABQ7DHF1</accession>
<comment type="caution">
    <text evidence="2">The sequence shown here is derived from an EMBL/GenBank/DDBJ whole genome shotgun (WGS) entry which is preliminary data.</text>
</comment>